<feature type="transmembrane region" description="Helical" evidence="1">
    <location>
        <begin position="276"/>
        <end position="295"/>
    </location>
</feature>
<evidence type="ECO:0000313" key="2">
    <source>
        <dbReference type="EMBL" id="OFC72014.1"/>
    </source>
</evidence>
<evidence type="ECO:0008006" key="4">
    <source>
        <dbReference type="Google" id="ProtNLM"/>
    </source>
</evidence>
<proteinExistence type="predicted"/>
<feature type="transmembrane region" description="Helical" evidence="1">
    <location>
        <begin position="227"/>
        <end position="244"/>
    </location>
</feature>
<feature type="transmembrane region" description="Helical" evidence="1">
    <location>
        <begin position="82"/>
        <end position="102"/>
    </location>
</feature>
<evidence type="ECO:0000256" key="1">
    <source>
        <dbReference type="SAM" id="Phobius"/>
    </source>
</evidence>
<dbReference type="STRING" id="1656094.BFC18_04735"/>
<dbReference type="NCBIfam" id="NF037962">
    <property type="entry name" value="arsenic_eff"/>
    <property type="match status" value="1"/>
</dbReference>
<reference evidence="2 3" key="1">
    <citation type="submission" date="2016-08" db="EMBL/GenBank/DDBJ databases">
        <authorList>
            <person name="Seilhamer J.J."/>
        </authorList>
    </citation>
    <scope>NUCLEOTIDE SEQUENCE [LARGE SCALE GENOMIC DNA]</scope>
    <source>
        <strain evidence="2 3">KCTC 42603</strain>
    </source>
</reference>
<feature type="transmembrane region" description="Helical" evidence="1">
    <location>
        <begin position="137"/>
        <end position="155"/>
    </location>
</feature>
<dbReference type="EMBL" id="MDHN01000008">
    <property type="protein sequence ID" value="OFC72014.1"/>
    <property type="molecule type" value="Genomic_DNA"/>
</dbReference>
<feature type="transmembrane region" description="Helical" evidence="1">
    <location>
        <begin position="195"/>
        <end position="220"/>
    </location>
</feature>
<keyword evidence="1" id="KW-1133">Transmembrane helix</keyword>
<dbReference type="AlphaFoldDB" id="A0A1E7ZEX8"/>
<dbReference type="Pfam" id="PF11449">
    <property type="entry name" value="ArsP_2"/>
    <property type="match status" value="1"/>
</dbReference>
<dbReference type="Proteomes" id="UP000175691">
    <property type="component" value="Unassembled WGS sequence"/>
</dbReference>
<feature type="transmembrane region" description="Helical" evidence="1">
    <location>
        <begin position="302"/>
        <end position="320"/>
    </location>
</feature>
<name>A0A1E7ZEX8_9ALTE</name>
<sequence>MMSQGIQQHVVWRNKRLIFPFVLLTLLALPSTRNITMAVLADAFYQVAAFVYVSMALYYFLSERLNLESAFSRLQQHSWLEVGGAALLGALPGCGGAIVVVTQYTKGAVSFGAVVAVLTSTMGDAAFLLLAQSPADGLLVMAISVVVGTLSGLVVRKFHNYKGKHEDVINVSKSRSQSSKLTPFHKRIVRLVTRFWFWSIAPAFAIALCMALQIAAWIHFGIADETINLLGTVLGASAILLWSFCNSGTGYQSVAGEEPPEPPETWQKKAALDTQFVLSWVVVAFLMFELTVHFLNIDLVGLFDSAGAITVGAAILIGFLPGCGPQILVTSLYLQGAVPFSAQLGNAISNDGDALFPAIALSPKAALLATVYSAVPAIIVGYGYYFLFE</sequence>
<accession>A0A1E7ZEX8</accession>
<evidence type="ECO:0000313" key="3">
    <source>
        <dbReference type="Proteomes" id="UP000175691"/>
    </source>
</evidence>
<feature type="transmembrane region" description="Helical" evidence="1">
    <location>
        <begin position="365"/>
        <end position="387"/>
    </location>
</feature>
<keyword evidence="3" id="KW-1185">Reference proteome</keyword>
<comment type="caution">
    <text evidence="2">The sequence shown here is derived from an EMBL/GenBank/DDBJ whole genome shotgun (WGS) entry which is preliminary data.</text>
</comment>
<protein>
    <recommendedName>
        <fullName evidence="4">Manganese transporter</fullName>
    </recommendedName>
</protein>
<dbReference type="InterPro" id="IPR021552">
    <property type="entry name" value="ArsP_2"/>
</dbReference>
<organism evidence="2 3">
    <name type="scientific">Alteromonas confluentis</name>
    <dbReference type="NCBI Taxonomy" id="1656094"/>
    <lineage>
        <taxon>Bacteria</taxon>
        <taxon>Pseudomonadati</taxon>
        <taxon>Pseudomonadota</taxon>
        <taxon>Gammaproteobacteria</taxon>
        <taxon>Alteromonadales</taxon>
        <taxon>Alteromonadaceae</taxon>
        <taxon>Alteromonas/Salinimonas group</taxon>
        <taxon>Alteromonas</taxon>
    </lineage>
</organism>
<gene>
    <name evidence="2" type="ORF">BFC18_04735</name>
</gene>
<keyword evidence="1" id="KW-0812">Transmembrane</keyword>
<keyword evidence="1" id="KW-0472">Membrane</keyword>
<feature type="transmembrane region" description="Helical" evidence="1">
    <location>
        <begin position="43"/>
        <end position="61"/>
    </location>
</feature>